<evidence type="ECO:0000313" key="2">
    <source>
        <dbReference type="Proteomes" id="UP000774750"/>
    </source>
</evidence>
<dbReference type="AlphaFoldDB" id="A0A938X6A6"/>
<reference evidence="1" key="2">
    <citation type="journal article" date="2021" name="Sci. Rep.">
        <title>The distribution of antibiotic resistance genes in chicken gut microbiota commensals.</title>
        <authorList>
            <person name="Juricova H."/>
            <person name="Matiasovicova J."/>
            <person name="Kubasova T."/>
            <person name="Cejkova D."/>
            <person name="Rychlik I."/>
        </authorList>
    </citation>
    <scope>NUCLEOTIDE SEQUENCE</scope>
    <source>
        <strain evidence="1">An559</strain>
    </source>
</reference>
<proteinExistence type="predicted"/>
<reference evidence="1" key="1">
    <citation type="submission" date="2020-08" db="EMBL/GenBank/DDBJ databases">
        <authorList>
            <person name="Cejkova D."/>
            <person name="Kubasova T."/>
            <person name="Jahodarova E."/>
            <person name="Rychlik I."/>
        </authorList>
    </citation>
    <scope>NUCLEOTIDE SEQUENCE</scope>
    <source>
        <strain evidence="1">An559</strain>
    </source>
</reference>
<dbReference type="RefSeq" id="WP_204444139.1">
    <property type="nucleotide sequence ID" value="NZ_JACJKY010000002.1"/>
</dbReference>
<keyword evidence="2" id="KW-1185">Reference proteome</keyword>
<sequence>MRNQKHYIAIDESERRIILNALNALRNNLLAEGRYTDAVDDVLIKVVNAPVKKFKIRITEV</sequence>
<organism evidence="1 2">
    <name type="scientific">Merdimmobilis hominis</name>
    <dbReference type="NCBI Taxonomy" id="2897707"/>
    <lineage>
        <taxon>Bacteria</taxon>
        <taxon>Bacillati</taxon>
        <taxon>Bacillota</taxon>
        <taxon>Clostridia</taxon>
        <taxon>Eubacteriales</taxon>
        <taxon>Oscillospiraceae</taxon>
        <taxon>Merdimmobilis</taxon>
    </lineage>
</organism>
<protein>
    <submittedName>
        <fullName evidence="1">Uncharacterized protein</fullName>
    </submittedName>
</protein>
<dbReference type="EMBL" id="JACJKY010000002">
    <property type="protein sequence ID" value="MBM6919875.1"/>
    <property type="molecule type" value="Genomic_DNA"/>
</dbReference>
<comment type="caution">
    <text evidence="1">The sequence shown here is derived from an EMBL/GenBank/DDBJ whole genome shotgun (WGS) entry which is preliminary data.</text>
</comment>
<accession>A0A938X6A6</accession>
<name>A0A938X6A6_9FIRM</name>
<evidence type="ECO:0000313" key="1">
    <source>
        <dbReference type="EMBL" id="MBM6919875.1"/>
    </source>
</evidence>
<gene>
    <name evidence="1" type="ORF">H6A12_01680</name>
</gene>
<dbReference type="Proteomes" id="UP000774750">
    <property type="component" value="Unassembled WGS sequence"/>
</dbReference>